<evidence type="ECO:0000259" key="3">
    <source>
        <dbReference type="PROSITE" id="PS51002"/>
    </source>
</evidence>
<proteinExistence type="predicted"/>
<dbReference type="Pfam" id="PF13631">
    <property type="entry name" value="Cytochrom_B_N_2"/>
    <property type="match status" value="1"/>
</dbReference>
<feature type="transmembrane region" description="Helical" evidence="2">
    <location>
        <begin position="53"/>
        <end position="77"/>
    </location>
</feature>
<dbReference type="EMBL" id="BAABCE010000008">
    <property type="protein sequence ID" value="GAA3558095.1"/>
    <property type="molecule type" value="Genomic_DNA"/>
</dbReference>
<feature type="transmembrane region" description="Helical" evidence="2">
    <location>
        <begin position="123"/>
        <end position="142"/>
    </location>
</feature>
<dbReference type="PANTHER" id="PTHR19271:SF16">
    <property type="entry name" value="CYTOCHROME B"/>
    <property type="match status" value="1"/>
</dbReference>
<keyword evidence="2" id="KW-0812">Transmembrane</keyword>
<feature type="transmembrane region" description="Helical" evidence="2">
    <location>
        <begin position="186"/>
        <end position="208"/>
    </location>
</feature>
<comment type="caution">
    <text evidence="4">The sequence shown here is derived from an EMBL/GenBank/DDBJ whole genome shotgun (WGS) entry which is preliminary data.</text>
</comment>
<dbReference type="PROSITE" id="PS51002">
    <property type="entry name" value="CYTB_NTER"/>
    <property type="match status" value="1"/>
</dbReference>
<name>A0ABP6WYJ1_9ACTN</name>
<accession>A0ABP6WYJ1</accession>
<feature type="transmembrane region" description="Helical" evidence="2">
    <location>
        <begin position="415"/>
        <end position="439"/>
    </location>
</feature>
<feature type="transmembrane region" description="Helical" evidence="2">
    <location>
        <begin position="154"/>
        <end position="174"/>
    </location>
</feature>
<feature type="transmembrane region" description="Helical" evidence="2">
    <location>
        <begin position="341"/>
        <end position="363"/>
    </location>
</feature>
<sequence length="549" mass="61072">MDGAGSGNGAAAGRRSAPPGKGERVADWADGRLGIYALAKANMRKVFPDHWSFMLGEVCLYSFLVLILTGVYLTLFFEPSTAEVVYNGTYEPLNGVLMTRAYESTLDISFDVRGGLLIRQIHHWAALVFVTGMLVHMMRVFFTGAFRKPRELNWVFGWTLLMLGIITGLTGYSLPDDLLSGTGLRFAYGAILSVPIVGTYLAFFLFGGEFPGEDFIARLYPVHILLLPGIMLGLVVAHLILVFYHKHTQYPGPGRDQKSVVGMPFLPVYMAKAGGFFFLVFGVLALMGGVASINPVWAFGPYRPDLVTTGAQPDWYLGFSEGLIRVMPGWELNAWGHTLELGVFIPFSLFPLILLALGLYPFLEAWVTGDRREHHILDRPRNVPVRTGLGAAWLSLYAVLLIGGGNDIVATHLHLSINVITWFVRIAVFVVPVLTYVVTKRICLGLQRRDRDKVLHGRETGTIKRLPHGEYIEVHEPLTQGQLHTLTQHEQRPPYEIGPTVDANGVRRRVTPSQRVRARLARAMFGSASRIEKPTVEEYREVTSGEHHH</sequence>
<feature type="compositionally biased region" description="Gly residues" evidence="1">
    <location>
        <begin position="1"/>
        <end position="10"/>
    </location>
</feature>
<feature type="domain" description="Cytochrome b/b6 N-terminal region profile" evidence="3">
    <location>
        <begin position="25"/>
        <end position="251"/>
    </location>
</feature>
<organism evidence="4 5">
    <name type="scientific">Streptomyces osmaniensis</name>
    <dbReference type="NCBI Taxonomy" id="593134"/>
    <lineage>
        <taxon>Bacteria</taxon>
        <taxon>Bacillati</taxon>
        <taxon>Actinomycetota</taxon>
        <taxon>Actinomycetes</taxon>
        <taxon>Kitasatosporales</taxon>
        <taxon>Streptomycetaceae</taxon>
        <taxon>Streptomyces</taxon>
    </lineage>
</organism>
<feature type="region of interest" description="Disordered" evidence="1">
    <location>
        <begin position="1"/>
        <end position="23"/>
    </location>
</feature>
<evidence type="ECO:0000313" key="4">
    <source>
        <dbReference type="EMBL" id="GAA3558095.1"/>
    </source>
</evidence>
<gene>
    <name evidence="4" type="ORF">GCM10022295_45200</name>
</gene>
<feature type="compositionally biased region" description="Low complexity" evidence="1">
    <location>
        <begin position="11"/>
        <end position="20"/>
    </location>
</feature>
<dbReference type="PANTHER" id="PTHR19271">
    <property type="entry name" value="CYTOCHROME B"/>
    <property type="match status" value="1"/>
</dbReference>
<feature type="transmembrane region" description="Helical" evidence="2">
    <location>
        <begin position="383"/>
        <end position="403"/>
    </location>
</feature>
<evidence type="ECO:0000256" key="2">
    <source>
        <dbReference type="SAM" id="Phobius"/>
    </source>
</evidence>
<evidence type="ECO:0000313" key="5">
    <source>
        <dbReference type="Proteomes" id="UP001500707"/>
    </source>
</evidence>
<keyword evidence="5" id="KW-1185">Reference proteome</keyword>
<protein>
    <submittedName>
        <fullName evidence="4">Cytochrome bc complex cytochrome b subunit</fullName>
    </submittedName>
</protein>
<evidence type="ECO:0000256" key="1">
    <source>
        <dbReference type="SAM" id="MobiDB-lite"/>
    </source>
</evidence>
<feature type="transmembrane region" description="Helical" evidence="2">
    <location>
        <begin position="220"/>
        <end position="244"/>
    </location>
</feature>
<keyword evidence="2" id="KW-0472">Membrane</keyword>
<dbReference type="Proteomes" id="UP001500707">
    <property type="component" value="Unassembled WGS sequence"/>
</dbReference>
<feature type="transmembrane region" description="Helical" evidence="2">
    <location>
        <begin position="265"/>
        <end position="293"/>
    </location>
</feature>
<reference evidence="5" key="1">
    <citation type="journal article" date="2019" name="Int. J. Syst. Evol. Microbiol.">
        <title>The Global Catalogue of Microorganisms (GCM) 10K type strain sequencing project: providing services to taxonomists for standard genome sequencing and annotation.</title>
        <authorList>
            <consortium name="The Broad Institute Genomics Platform"/>
            <consortium name="The Broad Institute Genome Sequencing Center for Infectious Disease"/>
            <person name="Wu L."/>
            <person name="Ma J."/>
        </authorList>
    </citation>
    <scope>NUCLEOTIDE SEQUENCE [LARGE SCALE GENOMIC DNA]</scope>
    <source>
        <strain evidence="5">JCM 17656</strain>
    </source>
</reference>
<dbReference type="RefSeq" id="WP_346183207.1">
    <property type="nucleotide sequence ID" value="NZ_BAABCE010000008.1"/>
</dbReference>
<dbReference type="InterPro" id="IPR005797">
    <property type="entry name" value="Cyt_b/b6_N"/>
</dbReference>
<keyword evidence="2" id="KW-1133">Transmembrane helix</keyword>